<feature type="transmembrane region" description="Helical" evidence="1">
    <location>
        <begin position="33"/>
        <end position="50"/>
    </location>
</feature>
<dbReference type="InterPro" id="IPR009305">
    <property type="entry name" value="Mpo1-like"/>
</dbReference>
<evidence type="ECO:0008006" key="4">
    <source>
        <dbReference type="Google" id="ProtNLM"/>
    </source>
</evidence>
<name>A0ABQ6BMI3_9CAUL</name>
<reference evidence="3" key="1">
    <citation type="journal article" date="2019" name="Int. J. Syst. Evol. Microbiol.">
        <title>The Global Catalogue of Microorganisms (GCM) 10K type strain sequencing project: providing services to taxonomists for standard genome sequencing and annotation.</title>
        <authorList>
            <consortium name="The Broad Institute Genomics Platform"/>
            <consortium name="The Broad Institute Genome Sequencing Center for Infectious Disease"/>
            <person name="Wu L."/>
            <person name="Ma J."/>
        </authorList>
    </citation>
    <scope>NUCLEOTIDE SEQUENCE [LARGE SCALE GENOMIC DNA]</scope>
    <source>
        <strain evidence="3">NBRC 110107</strain>
    </source>
</reference>
<evidence type="ECO:0000313" key="3">
    <source>
        <dbReference type="Proteomes" id="UP001156921"/>
    </source>
</evidence>
<comment type="caution">
    <text evidence="2">The sequence shown here is derived from an EMBL/GenBank/DDBJ whole genome shotgun (WGS) entry which is preliminary data.</text>
</comment>
<dbReference type="Pfam" id="PF06127">
    <property type="entry name" value="Mpo1-like"/>
    <property type="match status" value="1"/>
</dbReference>
<dbReference type="Proteomes" id="UP001156921">
    <property type="component" value="Unassembled WGS sequence"/>
</dbReference>
<keyword evidence="1" id="KW-0472">Membrane</keyword>
<keyword evidence="3" id="KW-1185">Reference proteome</keyword>
<accession>A0ABQ6BMI3</accession>
<evidence type="ECO:0000313" key="2">
    <source>
        <dbReference type="EMBL" id="GLS01417.1"/>
    </source>
</evidence>
<sequence length="107" mass="12542">MTSQPAPGERYQSFSAFYPYYIHEHSNRTCRRIHVVGSALVIGVLVLAIVTRNAWWLLAMPLVGYGFAWVGHFFFEKNRPATFQYPLWSLMGDWRMFFETVSGKRKF</sequence>
<dbReference type="RefSeq" id="WP_284222273.1">
    <property type="nucleotide sequence ID" value="NZ_BSOY01000025.1"/>
</dbReference>
<proteinExistence type="predicted"/>
<feature type="transmembrane region" description="Helical" evidence="1">
    <location>
        <begin position="56"/>
        <end position="75"/>
    </location>
</feature>
<organism evidence="2 3">
    <name type="scientific">Brevundimonas denitrificans</name>
    <dbReference type="NCBI Taxonomy" id="1443434"/>
    <lineage>
        <taxon>Bacteria</taxon>
        <taxon>Pseudomonadati</taxon>
        <taxon>Pseudomonadota</taxon>
        <taxon>Alphaproteobacteria</taxon>
        <taxon>Caulobacterales</taxon>
        <taxon>Caulobacteraceae</taxon>
        <taxon>Brevundimonas</taxon>
    </lineage>
</organism>
<dbReference type="EMBL" id="BSOY01000025">
    <property type="protein sequence ID" value="GLS01417.1"/>
    <property type="molecule type" value="Genomic_DNA"/>
</dbReference>
<keyword evidence="1" id="KW-0812">Transmembrane</keyword>
<dbReference type="PANTHER" id="PTHR34205:SF2">
    <property type="entry name" value="DUF962 DOMAIN-CONTAINING PROTEIN"/>
    <property type="match status" value="1"/>
</dbReference>
<keyword evidence="1" id="KW-1133">Transmembrane helix</keyword>
<evidence type="ECO:0000256" key="1">
    <source>
        <dbReference type="SAM" id="Phobius"/>
    </source>
</evidence>
<dbReference type="PANTHER" id="PTHR34205">
    <property type="entry name" value="TRANSMEMBRANE PROTEIN"/>
    <property type="match status" value="1"/>
</dbReference>
<gene>
    <name evidence="2" type="ORF">GCM10007859_14310</name>
</gene>
<protein>
    <recommendedName>
        <fullName evidence="4">DUF962 domain-containing protein</fullName>
    </recommendedName>
</protein>